<protein>
    <submittedName>
        <fullName evidence="17">Kielin/chordin-like protein</fullName>
    </submittedName>
</protein>
<feature type="domain" description="VWFC" evidence="14">
    <location>
        <begin position="4035"/>
        <end position="4104"/>
    </location>
</feature>
<dbReference type="InterPro" id="IPR001007">
    <property type="entry name" value="VWF_dom"/>
</dbReference>
<sequence>MSILRIAFVVFVALHSADCRKRGRLRPMKYEVDAQEQSGLDLLSGLQVASFVTKHSEHVWNFGIGSQPKVSSQATRKTVNTLKESLSIYVQTKPSRRIKLPILRIISKDINNNTISWLELAISRRKSVIYIQFLNKKLQTKEVRWQFSNRTSKTWVNFMVHLDVKASVIGVTDSDGSKYGANWPRGINLQVPNDIEILVGGSFAPSLSSFVGQMKQLEIYIPSKANFTNARSGYKTMSASLRKRGAARKPDNLHQTSLHSAVINHILPNNTITPVHSHGLSPNKTSIVQLENAVYRCESEVTSMKQQILILQQSLNQVQHRITHLESCECNQRCQGADGRYHNNESTWSENECLTCTCNGGMVSCESLPSCGNTGVCDSFPCNNQGICEETNSGFQCQCQNGYHGSLCEHVDHCQRAICQNGGKCTSTDSQYQCDCLSGYRGRHCEMVDWCTQTPCENGGMCINTDQGRECQCHVGFTGENCQHQDLCLPSPCENNGRCKQEIDSSGNSFQCLCQDGFVGDRCEMVDSCADEPCMNGAQCRNTLDGFSCSCALHYTGRLCETYDVCHSFPCLNDGQCEPAVEINGLDYQCICPPTHSGVLCELVNHCSSNPCMHNGVCTNLETGFLCRCRSTHYGERCQHSNFCRGNPCLHEGNCINAPLNQQQAFTCVCQNGYTGSLCENHDFCASSPCLNDGICLVTGHSYRCQCKEPYVGKKCEGIDYCLRNPCLNGGVCRNLANGFECLCLPSHHGRQCEVLHPCRNDPCLNGGICTSKSIGVYSCECPPTHYGSECQMINSCYENPCLNGGTCIKVNEDFVCQCAEGFHGNTCSLLNQCTSMSCLNGGTCKNVNGSVSCLCPLTHRGPRCQFLCNICLHSVNPGKQCNEDSNTPMSKIQRWYYNKESQTCQQFTYHGCEGNANNFNSRQSCRQRCVIGACCLARISSNTSDVVCRRRSINQCKRIHVERNGNFQVTGFVNGERCLQSTCGQMETCIIGGVEYEVGSSIPVGCKRNCSCQSAGILSCPCSNVSVRKELRQLTASEMKEFQAAVRGLKMTELEGGGNVWNVLRDEYAQKSPIAQSVKHFLMWNRAFLKRAEMLLQKSHCDVTIPYFDFTLDAGSLIDSVLWQPIYFGGEGNCIPDHPFRIIHGTTATSWEPCLVRHFNSSVSIPNIVDVAMAVSSRNFDQLSRNLLNIVSYVKSFIGGDTSTTSCAYDPVFYPIHAFIDHLYMQWQKKNLVEDKELLSDISMGFSNDFLKSGACVSYTQSGMSQPCNRSTSSPSQFGEDGYNLHGFNADGFDRRGYDQDGFDVMGRDQYGRQDTRHIYVYSGYNAEGYNRAGYDRRGFNRHGYQNGYNRDGFNTMGFNQQSFDRYGLDSNGFDKNGFNIYGSSQSGVRDQSDFYDDETGFSDCCFTRDGFTVSGLDRFGFTAAGYNHAQCNYFFTGPHSLYFHQKLWEILSVQPMSFLATLPRNCKELQKLPNDYLNKNWIFTSRPLTKLAAKIGNNSTFSRRFCFDLDILMTWCPCLEGNYPAICHTNPCHNLHCQLHPTAKCHVNVCGDTCSAEFYSDGRLVNCDDPCTSNPCLNGGTCYPSPYSSASERFSCKCPPEYAGSLCEQQTADTCSMPKVTGDCTGNIVRWYYNYQSSSCEAFHFSGCGGNANNFPNKQACQLRCSFGACCYKRISNASQLIGFDPYGFDKYGFNSQGFNRAGQQRSQHNSMPYGNQILGHKGFGPDGYNIHGYDKYGYDKQGYNKDGYHKVTGYNRMGYNRQREYDQLTGYDVNGYDREGFDRSGYKCNGLDRYGYNRLGYYGDYLYECRSMSLEECDLVGDPYEVVAFSPGQTCDEVNCGQKCGCEYNGKTYRIGQSIDYECQTCKCTLAGTMDCVCRKLGKRKEIRDLTPFQLRKYSMAVQKMYLSGEWDYYVSVHSQFMKTANGGTISLPWHRHYLASVERELRKQSDCDVSIPYLDWTIDVGSLNESYVWSVKYFGGNGEDENNCVKYHSFGGPNIWHPCVRRNFNMSVSLPDAVDLQILLHESNYEAFRIQLETVAALFHVWVGGHMISPFSPYDPLFLSHWAFMDHLWNEWQMKSPSGTARFPTADRYKLLEPFDVTVDDVLSSQKQICITYVSPTIGSPCNSTTGRPILTRNHHGYDRHGFDTDGFDVEGFNAFGRNRQGNSDERSIYDHSGYLASGYKRSGFDSQGWDIFGFKSSDFNRDGIDIEGYDQSGYNQFGFNRNMRSPLGMFQNGTYDTNVDIGHVSSLFNQFGYNKYGYNKYGLDYDGYSAFGYNTQGFDKDRCNFYHYGPHYMRYFYLTLMQLKKLQPNNLLRINRICKPVTLLPRWIAQGWLGDWRRVHTYQKAWTRKQMSDSTWVARRSSVTDEGLWLPVTPDQQFCMDLQWYSGCPLGTPMIVCQNDICEESRCASHPQAQCRTKNCGTCYPEFYNGTTGELLMCFGCIDTMKNIYAEGLEWERECETCLCQGGMISCNRRPCPGVSCTHPVTEPNQCCESCLNCEFNGVRYRNGQHFSHGTCETCHCMHGSVTCRTNNIDCPPTPCINPIKRPGECCPSCPIGCDGHTEGQRWMLDACHICNCTNNMIQCSEMTCGRISCSHPITPQSQCCPTCDGCNFNGRSLQNGQQFSVDGCARCTCAMGNVKCISQQCRPLECQRQITPLGSCCPVCEQGCEYEGRFYSNGESFHPLESSCRNCTCLNNKVQCHGTACLSAGSCPRPEIKENSCCPECNGCSYGEHFYRNHQAWTSDDGCERCMCQQGNIACQLISPCQTSCTHGIKMRGECCSRCLKCAHGTNVFNDGDEFIDENNLCQRCICESGNITCIQMQCPTLTCRNQQVVTGECCPQCQSCFHDGAHRSDGEIWRLSSDPCTSCSCVGGLVTCENENCGQVSCDHPTISADSCCQICDGCLLNGVQFVNGGEVSSGVCDNCICVNGTVSCTSIQCPELPCLTQVTLNGECCPSCVSCTFEGQKILEGAEFVSPRNPCLKCVCEMGETQCHRIDSECPTPPCSHPGRVHGECCRKCTLCEYKRRNYRNGEIFNPPHSSPCLSCTCMDGTVTCSTETCPTISCQNPHIRHGECCPSCTVCVADGVSYDSGSVWFPDSCSSCTCDDGVIKCHLNDCPPANCTHPANVPGYCCPSCEMCSFADRLFSNHQQFTHPQYPCQLCSCESGSVTCTTQRCRRAPCENAVVPNGECCPSCPTECTVTETLSIQNGGTALHPEDKCMLCSCTNGVSECNRQCSSSIRCSHPTNGQCCRDNCDGCFYRGSHFNNGESFHHAINPCRMCQCNNGNVRCFRKRCPAPSCSHPQITEDRCCPVCPETSLHCKHKGHTRENMERFADDCKVCTCSNGEITCQPKSCPSFSCTNPRWDGCCRRCGGCLVNNIEYDNGEELTNYSRNSCESCTCNRGNVICLPKICPPVTCVNPIHGECCPQCQGCLYNNVEYEDGTRFRSTSSQCQECVCSRGSVSCKMELCLDTSCTHPVPNQQNSCCPVCGGSCTFNNLLYEDGYVFDDPSSDCRTCVCNKGSVQCNFKQCPDANCRNPVVGECTCSVCGDCMYNGMVRRNRETFTNPEDARCSECYCQDGNVVCGNLPCPSSTCTHPTLDICGCPDCDNCLYFNDVHNNTSEFPDAEDTCNTCVCQDGNVECTSKGCIHVECQNPSIDGCGCPTCSSCNYMGIKYNNHEQFIDSMNKCNQCTCRLGTVYCNPITCPSMPCSNPVLPIGECCSRCIGSCLSNGVLLESGAEFISPNNPCSRCSCSFGTVTCVIEQCHASCTHPLKGSACCPDCSGCLFGGQIFQNGDIFTPDSNNCQQCLCSRGSVNCHEMQCPSLLCSNPQPVQGQCCPECPHALSTGCYYNSQMKEPGTQWIVREGEFCKECVCTKGGTTRCVIMNCESTCSHPVPVLDHCCASCDSCFYNNHTYEPAQLFHPDACHDCICSQGNVHCVIKACRPLSCPRSKQATISGECCPQCISCSMNGNFYTNGQTWNIPTDPCISCQCHNGVVTCQPIICLVACQSAQQIEGQCCPVCKRCGHNRQVYEIGESFEPNPMNPCEICKCVASEDGSPVMFCKHVLCPSLADCPQTCIRQPQTGTCCPYCAEECSFGICNQANSGQKITPPQNQCFGCECNANHTWICSPEVCPHLDCPKLKQYVPKNSCCPICDKCHLAVENRDAANGETWKVNECTTCHCSSGTIVCQEQMCPIESCRPNKVAYKQSGQCCEECVDPNMGCLYEGHSVASRHQWLVDKCTTCHCFAGKVDCITKICRMLMCNADEVATVVPGQCCPQCTRRPGSCVAFGDPHFRTFDGRMVTFQGVCKYLLTADCMYGDFRIEVKHTDHGGEFGDVSWIETVFITLFGHKIILNDAYGVIINGTNIPNLPFLLKPYLFIDKSGSHIMVNTQIGVLLSWNAHQRHLEVNVPSTYMRKTCGLCGNFNNYPQDDLRLQNSRIAMNDIDFGNNWKVNARNSSCPAATSYNPCSSLTYSQRKYANQVCKVINSETFSACHQVVAPDMYFRACVYDVCACGQNNQFCLCGALEAYATQCRRSGVIVQWRTAACMIQCPKENGFVFDECGSPCKRTCANRNIPPGIISEQCYMPCVSGCQCPAGKVEYQGRCINPFDCPEHIASVQLVPHE</sequence>
<feature type="domain" description="VWFC" evidence="14">
    <location>
        <begin position="3383"/>
        <end position="3441"/>
    </location>
</feature>
<feature type="domain" description="BPTI/Kunitz inhibitor" evidence="15">
    <location>
        <begin position="1617"/>
        <end position="1667"/>
    </location>
</feature>
<feature type="domain" description="VWFC" evidence="14">
    <location>
        <begin position="3266"/>
        <end position="3325"/>
    </location>
</feature>
<feature type="domain" description="VWFC" evidence="14">
    <location>
        <begin position="4234"/>
        <end position="4294"/>
    </location>
</feature>
<evidence type="ECO:0000256" key="8">
    <source>
        <dbReference type="ARBA" id="ARBA00023101"/>
    </source>
</evidence>
<evidence type="ECO:0000256" key="11">
    <source>
        <dbReference type="PROSITE-ProRule" id="PRU00076"/>
    </source>
</evidence>
<dbReference type="GO" id="GO:0042438">
    <property type="term" value="P:melanin biosynthetic process"/>
    <property type="evidence" value="ECO:0007669"/>
    <property type="project" value="UniProtKB-KW"/>
</dbReference>
<feature type="domain" description="EGF-like" evidence="13">
    <location>
        <begin position="484"/>
        <end position="524"/>
    </location>
</feature>
<dbReference type="InterPro" id="IPR036084">
    <property type="entry name" value="Ser_inhib-like_sf"/>
</dbReference>
<dbReference type="PANTHER" id="PTHR46698">
    <property type="entry name" value="CROSSVEINLESS 2"/>
    <property type="match status" value="1"/>
</dbReference>
<feature type="domain" description="VWFC" evidence="14">
    <location>
        <begin position="3677"/>
        <end position="3736"/>
    </location>
</feature>
<dbReference type="InterPro" id="IPR052424">
    <property type="entry name" value="Kielin_Chordin-BMP_Reg"/>
</dbReference>
<dbReference type="PROSITE" id="PS00280">
    <property type="entry name" value="BPTI_KUNITZ_1"/>
    <property type="match status" value="2"/>
</dbReference>
<evidence type="ECO:0000256" key="5">
    <source>
        <dbReference type="ARBA" id="ARBA00022536"/>
    </source>
</evidence>
<feature type="domain" description="EGF-like" evidence="13">
    <location>
        <begin position="830"/>
        <end position="866"/>
    </location>
</feature>
<feature type="domain" description="EGF-like" evidence="13">
    <location>
        <begin position="410"/>
        <end position="446"/>
    </location>
</feature>
<dbReference type="Pfam" id="PF00008">
    <property type="entry name" value="EGF"/>
    <property type="match status" value="9"/>
</dbReference>
<proteinExistence type="evidence at transcript level"/>
<feature type="disulfide bond" evidence="11">
    <location>
        <begin position="551"/>
        <end position="560"/>
    </location>
</feature>
<feature type="disulfide bond" evidence="11">
    <location>
        <begin position="514"/>
        <end position="523"/>
    </location>
</feature>
<dbReference type="CDD" id="cd00054">
    <property type="entry name" value="EGF_CA"/>
    <property type="match status" value="8"/>
</dbReference>
<keyword evidence="6 12" id="KW-0732">Signal</keyword>
<feature type="domain" description="VWFC" evidence="14">
    <location>
        <begin position="2853"/>
        <end position="2912"/>
    </location>
</feature>
<dbReference type="SMART" id="SM00214">
    <property type="entry name" value="VWC"/>
    <property type="match status" value="30"/>
</dbReference>
<evidence type="ECO:0000259" key="13">
    <source>
        <dbReference type="PROSITE" id="PS50026"/>
    </source>
</evidence>
<feature type="domain" description="EGF-like" evidence="13">
    <location>
        <begin position="373"/>
        <end position="409"/>
    </location>
</feature>
<dbReference type="SMART" id="SM00131">
    <property type="entry name" value="KU"/>
    <property type="match status" value="2"/>
</dbReference>
<dbReference type="GO" id="GO:0005576">
    <property type="term" value="C:extracellular region"/>
    <property type="evidence" value="ECO:0007669"/>
    <property type="project" value="UniProtKB-SubCell"/>
</dbReference>
<feature type="disulfide bond" evidence="11">
    <location>
        <begin position="436"/>
        <end position="445"/>
    </location>
</feature>
<evidence type="ECO:0000256" key="12">
    <source>
        <dbReference type="SAM" id="SignalP"/>
    </source>
</evidence>
<feature type="domain" description="BPTI/Kunitz inhibitor" evidence="15">
    <location>
        <begin position="872"/>
        <end position="930"/>
    </location>
</feature>
<dbReference type="CDD" id="cd00109">
    <property type="entry name" value="Kunitz-type"/>
    <property type="match status" value="2"/>
</dbReference>
<dbReference type="Pfam" id="PF00264">
    <property type="entry name" value="Tyrosinase"/>
    <property type="match status" value="2"/>
</dbReference>
<evidence type="ECO:0000256" key="7">
    <source>
        <dbReference type="ARBA" id="ARBA00022737"/>
    </source>
</evidence>
<feature type="domain" description="VWFD" evidence="16">
    <location>
        <begin position="4298"/>
        <end position="4475"/>
    </location>
</feature>
<evidence type="ECO:0000259" key="16">
    <source>
        <dbReference type="PROSITE" id="PS51233"/>
    </source>
</evidence>
<dbReference type="PROSITE" id="PS51233">
    <property type="entry name" value="VWFD"/>
    <property type="match status" value="1"/>
</dbReference>
<feature type="domain" description="VWFC" evidence="14">
    <location>
        <begin position="3147"/>
        <end position="3206"/>
    </location>
</feature>
<feature type="domain" description="VWFC" evidence="14">
    <location>
        <begin position="3441"/>
        <end position="3501"/>
    </location>
</feature>
<dbReference type="PANTHER" id="PTHR46698:SF6">
    <property type="entry name" value="KIELIN_CHORDIN-LIKE PROTEIN"/>
    <property type="match status" value="1"/>
</dbReference>
<organism evidence="17">
    <name type="scientific">Phallusia mammillata</name>
    <dbReference type="NCBI Taxonomy" id="59560"/>
    <lineage>
        <taxon>Eukaryota</taxon>
        <taxon>Metazoa</taxon>
        <taxon>Chordata</taxon>
        <taxon>Tunicata</taxon>
        <taxon>Ascidiacea</taxon>
        <taxon>Phlebobranchia</taxon>
        <taxon>Ascidiidae</taxon>
        <taxon>Phallusia</taxon>
    </lineage>
</organism>
<dbReference type="Gene3D" id="2.10.25.10">
    <property type="entry name" value="Laminin"/>
    <property type="match status" value="14"/>
</dbReference>
<feature type="domain" description="VWFC" evidence="14">
    <location>
        <begin position="3918"/>
        <end position="3977"/>
    </location>
</feature>
<dbReference type="PROSITE" id="PS01186">
    <property type="entry name" value="EGF_2"/>
    <property type="match status" value="7"/>
</dbReference>
<feature type="domain" description="VWFC" evidence="14">
    <location>
        <begin position="3030"/>
        <end position="3090"/>
    </location>
</feature>
<reference evidence="17" key="1">
    <citation type="submission" date="2020-04" db="EMBL/GenBank/DDBJ databases">
        <authorList>
            <person name="Neveu A P."/>
        </authorList>
    </citation>
    <scope>NUCLEOTIDE SEQUENCE</scope>
    <source>
        <tissue evidence="17">Whole embryo</tissue>
    </source>
</reference>
<feature type="domain" description="VWFC" evidence="14">
    <location>
        <begin position="3331"/>
        <end position="3383"/>
    </location>
</feature>
<dbReference type="SUPFAM" id="SSF57362">
    <property type="entry name" value="BPTI-like"/>
    <property type="match status" value="2"/>
</dbReference>
<dbReference type="GO" id="GO:0030513">
    <property type="term" value="P:positive regulation of BMP signaling pathway"/>
    <property type="evidence" value="ECO:0007669"/>
    <property type="project" value="TreeGrafter"/>
</dbReference>
<dbReference type="InterPro" id="IPR000152">
    <property type="entry name" value="EGF-type_Asp/Asn_hydroxyl_site"/>
</dbReference>
<evidence type="ECO:0000259" key="15">
    <source>
        <dbReference type="PROSITE" id="PS50279"/>
    </source>
</evidence>
<evidence type="ECO:0000256" key="1">
    <source>
        <dbReference type="ARBA" id="ARBA00004573"/>
    </source>
</evidence>
<feature type="disulfide bond" evidence="11">
    <location>
        <begin position="399"/>
        <end position="408"/>
    </location>
</feature>
<feature type="domain" description="EGF-like" evidence="13">
    <location>
        <begin position="640"/>
        <end position="680"/>
    </location>
</feature>
<dbReference type="FunFam" id="2.10.25.10:FF:000321">
    <property type="entry name" value="Protein delta homolog 1"/>
    <property type="match status" value="1"/>
</dbReference>
<dbReference type="FunFam" id="2.10.25.10:FF:000095">
    <property type="entry name" value="Notch, isoform B"/>
    <property type="match status" value="1"/>
</dbReference>
<feature type="disulfide bond" evidence="11">
    <location>
        <begin position="1600"/>
        <end position="1609"/>
    </location>
</feature>
<feature type="domain" description="VWFC" evidence="14">
    <location>
        <begin position="2676"/>
        <end position="2736"/>
    </location>
</feature>
<keyword evidence="9 11" id="KW-1015">Disulfide bond</keyword>
<feature type="disulfide bond" evidence="11">
    <location>
        <begin position="782"/>
        <end position="791"/>
    </location>
</feature>
<feature type="domain" description="VWFC" evidence="14">
    <location>
        <begin position="3977"/>
        <end position="4035"/>
    </location>
</feature>
<keyword evidence="10" id="KW-0325">Glycoprotein</keyword>
<dbReference type="Pfam" id="PF00093">
    <property type="entry name" value="VWC"/>
    <property type="match status" value="11"/>
</dbReference>
<evidence type="ECO:0000313" key="17">
    <source>
        <dbReference type="EMBL" id="CAB3258133.1"/>
    </source>
</evidence>
<dbReference type="InterPro" id="IPR000742">
    <property type="entry name" value="EGF"/>
</dbReference>
<feature type="domain" description="VWFC" evidence="14">
    <location>
        <begin position="2969"/>
        <end position="3030"/>
    </location>
</feature>
<feature type="disulfide bond" evidence="11">
    <location>
        <begin position="670"/>
        <end position="679"/>
    </location>
</feature>
<feature type="domain" description="EGF-like" evidence="13">
    <location>
        <begin position="718"/>
        <end position="754"/>
    </location>
</feature>
<dbReference type="EMBL" id="LR786144">
    <property type="protein sequence ID" value="CAB3258133.1"/>
    <property type="molecule type" value="mRNA"/>
</dbReference>
<dbReference type="GO" id="GO:0031410">
    <property type="term" value="C:cytoplasmic vesicle"/>
    <property type="evidence" value="ECO:0007669"/>
    <property type="project" value="UniProtKB-ARBA"/>
</dbReference>
<feature type="domain" description="EGF-like" evidence="13">
    <location>
        <begin position="1570"/>
        <end position="1610"/>
    </location>
</feature>
<feature type="domain" description="EGF-like" evidence="13">
    <location>
        <begin position="603"/>
        <end position="639"/>
    </location>
</feature>
<feature type="domain" description="VWFC" evidence="14">
    <location>
        <begin position="2736"/>
        <end position="2794"/>
    </location>
</feature>
<feature type="domain" description="VWFC" evidence="14">
    <location>
        <begin position="2912"/>
        <end position="2969"/>
    </location>
</feature>
<dbReference type="InterPro" id="IPR002227">
    <property type="entry name" value="Tyrosinase_Cu-bd"/>
</dbReference>
<gene>
    <name evidence="17" type="primary">Kcp-003</name>
</gene>
<feature type="domain" description="EGF-like" evidence="13">
    <location>
        <begin position="562"/>
        <end position="602"/>
    </location>
</feature>
<evidence type="ECO:0000256" key="3">
    <source>
        <dbReference type="ARBA" id="ARBA00009928"/>
    </source>
</evidence>
<feature type="domain" description="VWFC" evidence="14">
    <location>
        <begin position="2794"/>
        <end position="2853"/>
    </location>
</feature>
<feature type="domain" description="EGF-like" evidence="13">
    <location>
        <begin position="793"/>
        <end position="829"/>
    </location>
</feature>
<accession>A0A6F9DG96</accession>
<feature type="domain" description="EGF-like" evidence="13">
    <location>
        <begin position="525"/>
        <end position="561"/>
    </location>
</feature>
<dbReference type="PROSITE" id="PS01208">
    <property type="entry name" value="VWFC_1"/>
    <property type="match status" value="9"/>
</dbReference>
<feature type="domain" description="VWFC" evidence="14">
    <location>
        <begin position="4168"/>
        <end position="4230"/>
    </location>
</feature>
<comment type="subcellular location">
    <subcellularLocation>
        <location evidence="1">Melanosome membrane</location>
        <topology evidence="1">Single-pass type I membrane protein</topology>
    </subcellularLocation>
    <subcellularLocation>
        <location evidence="2">Secreted</location>
    </subcellularLocation>
</comment>
<dbReference type="PROSITE" id="PS50184">
    <property type="entry name" value="VWFC_2"/>
    <property type="match status" value="26"/>
</dbReference>
<dbReference type="PROSITE" id="PS50279">
    <property type="entry name" value="BPTI_KUNITZ_2"/>
    <property type="match status" value="2"/>
</dbReference>
<dbReference type="InterPro" id="IPR001846">
    <property type="entry name" value="VWF_type-D"/>
</dbReference>
<dbReference type="InterPro" id="IPR001881">
    <property type="entry name" value="EGF-like_Ca-bd_dom"/>
</dbReference>
<dbReference type="SUPFAM" id="SSF57196">
    <property type="entry name" value="EGF/Laminin"/>
    <property type="match status" value="14"/>
</dbReference>
<feature type="domain" description="VWFC" evidence="14">
    <location>
        <begin position="2505"/>
        <end position="2564"/>
    </location>
</feature>
<dbReference type="GO" id="GO:0005509">
    <property type="term" value="F:calcium ion binding"/>
    <property type="evidence" value="ECO:0007669"/>
    <property type="project" value="InterPro"/>
</dbReference>
<dbReference type="InterPro" id="IPR002223">
    <property type="entry name" value="Kunitz_BPTI"/>
</dbReference>
<keyword evidence="4" id="KW-0964">Secreted</keyword>
<evidence type="ECO:0000256" key="6">
    <source>
        <dbReference type="ARBA" id="ARBA00022729"/>
    </source>
</evidence>
<dbReference type="SMART" id="SM00216">
    <property type="entry name" value="VWD"/>
    <property type="match status" value="1"/>
</dbReference>
<feature type="domain" description="EGF-like" evidence="13">
    <location>
        <begin position="681"/>
        <end position="717"/>
    </location>
</feature>
<name>A0A6F9DG96_9ASCI</name>
<dbReference type="Gene3D" id="1.10.1280.10">
    <property type="entry name" value="Di-copper center containing domain from catechol oxidase"/>
    <property type="match status" value="2"/>
</dbReference>
<dbReference type="SUPFAM" id="SSF57603">
    <property type="entry name" value="FnI-like domain"/>
    <property type="match status" value="27"/>
</dbReference>
<dbReference type="GO" id="GO:0004867">
    <property type="term" value="F:serine-type endopeptidase inhibitor activity"/>
    <property type="evidence" value="ECO:0007669"/>
    <property type="project" value="InterPro"/>
</dbReference>
<dbReference type="Gene3D" id="2.10.70.10">
    <property type="entry name" value="Complement Module, domain 1"/>
    <property type="match status" value="9"/>
</dbReference>
<dbReference type="SMART" id="SM00179">
    <property type="entry name" value="EGF_CA"/>
    <property type="match status" value="13"/>
</dbReference>
<dbReference type="PROSITE" id="PS00010">
    <property type="entry name" value="ASX_HYDROXYL"/>
    <property type="match status" value="3"/>
</dbReference>
<feature type="disulfide bond" evidence="11">
    <location>
        <begin position="629"/>
        <end position="638"/>
    </location>
</feature>
<dbReference type="InterPro" id="IPR020901">
    <property type="entry name" value="Prtase_inh_Kunz-CS"/>
</dbReference>
<dbReference type="Gene3D" id="6.20.200.20">
    <property type="match status" value="18"/>
</dbReference>
<dbReference type="InterPro" id="IPR014853">
    <property type="entry name" value="VWF/SSPO/ZAN-like_Cys-rich_dom"/>
</dbReference>
<feature type="domain" description="VWFC" evidence="14">
    <location>
        <begin position="2618"/>
        <end position="2675"/>
    </location>
</feature>
<keyword evidence="7" id="KW-0677">Repeat</keyword>
<feature type="domain" description="VWFC" evidence="14">
    <location>
        <begin position="2450"/>
        <end position="2505"/>
    </location>
</feature>
<feature type="domain" description="EGF-like" evidence="13">
    <location>
        <begin position="755"/>
        <end position="792"/>
    </location>
</feature>
<dbReference type="FunFam" id="2.10.25.10:FF:000006">
    <property type="entry name" value="Versican core protein-like isoform 1"/>
    <property type="match status" value="1"/>
</dbReference>
<keyword evidence="8" id="KW-0470">Melanin biosynthesis</keyword>
<feature type="disulfide bond" evidence="11">
    <location>
        <begin position="744"/>
        <end position="753"/>
    </location>
</feature>
<dbReference type="SUPFAM" id="SSF57567">
    <property type="entry name" value="Serine protease inhibitors"/>
    <property type="match status" value="1"/>
</dbReference>
<dbReference type="Pfam" id="PF23334">
    <property type="entry name" value="VWC2L_2nd"/>
    <property type="match status" value="6"/>
</dbReference>
<keyword evidence="5 11" id="KW-0245">EGF-like domain</keyword>
<dbReference type="PROSITE" id="PS50026">
    <property type="entry name" value="EGF_3"/>
    <property type="match status" value="14"/>
</dbReference>
<evidence type="ECO:0000256" key="10">
    <source>
        <dbReference type="ARBA" id="ARBA00023180"/>
    </source>
</evidence>
<evidence type="ECO:0000256" key="9">
    <source>
        <dbReference type="ARBA" id="ARBA00023157"/>
    </source>
</evidence>
<dbReference type="SMART" id="SM00181">
    <property type="entry name" value="EGF"/>
    <property type="match status" value="14"/>
</dbReference>
<feature type="disulfide bond" evidence="11">
    <location>
        <begin position="819"/>
        <end position="828"/>
    </location>
</feature>
<dbReference type="SMART" id="SM00215">
    <property type="entry name" value="VWC_out"/>
    <property type="match status" value="12"/>
</dbReference>
<dbReference type="SUPFAM" id="SSF48056">
    <property type="entry name" value="Di-copper centre-containing domain"/>
    <property type="match status" value="2"/>
</dbReference>
<feature type="domain" description="VWFC" evidence="14">
    <location>
        <begin position="3560"/>
        <end position="3622"/>
    </location>
</feature>
<comment type="caution">
    <text evidence="11">Lacks conserved residue(s) required for the propagation of feature annotation.</text>
</comment>
<feature type="domain" description="VWFC" evidence="14">
    <location>
        <begin position="3090"/>
        <end position="3147"/>
    </location>
</feature>
<feature type="domain" description="VWFC" evidence="14">
    <location>
        <begin position="2561"/>
        <end position="2618"/>
    </location>
</feature>
<evidence type="ECO:0000259" key="14">
    <source>
        <dbReference type="PROSITE" id="PS50184"/>
    </source>
</evidence>
<feature type="disulfide bond" evidence="11">
    <location>
        <begin position="707"/>
        <end position="716"/>
    </location>
</feature>
<dbReference type="InterPro" id="IPR036880">
    <property type="entry name" value="Kunitz_BPTI_sf"/>
</dbReference>
<dbReference type="SMART" id="SM00832">
    <property type="entry name" value="C8"/>
    <property type="match status" value="1"/>
</dbReference>
<dbReference type="InterPro" id="IPR008922">
    <property type="entry name" value="Di-copper_centre_dom_sf"/>
</dbReference>
<feature type="disulfide bond" evidence="11">
    <location>
        <begin position="856"/>
        <end position="865"/>
    </location>
</feature>
<feature type="disulfide bond" evidence="11">
    <location>
        <begin position="473"/>
        <end position="482"/>
    </location>
</feature>
<dbReference type="CDD" id="cd19941">
    <property type="entry name" value="TIL"/>
    <property type="match status" value="1"/>
</dbReference>
<dbReference type="PROSITE" id="PS00022">
    <property type="entry name" value="EGF_1"/>
    <property type="match status" value="14"/>
</dbReference>
<feature type="domain" description="VWFC" evidence="14">
    <location>
        <begin position="3794"/>
        <end position="3853"/>
    </location>
</feature>
<comment type="similarity">
    <text evidence="3">Belongs to the tyrosinase family.</text>
</comment>
<dbReference type="GO" id="GO:0016491">
    <property type="term" value="F:oxidoreductase activity"/>
    <property type="evidence" value="ECO:0007669"/>
    <property type="project" value="InterPro"/>
</dbReference>
<evidence type="ECO:0000256" key="2">
    <source>
        <dbReference type="ARBA" id="ARBA00004613"/>
    </source>
</evidence>
<dbReference type="PROSITE" id="PS00498">
    <property type="entry name" value="TYROSINASE_2"/>
    <property type="match status" value="1"/>
</dbReference>
<feature type="domain" description="VWFC" evidence="14">
    <location>
        <begin position="3858"/>
        <end position="3918"/>
    </location>
</feature>
<feature type="signal peptide" evidence="12">
    <location>
        <begin position="1"/>
        <end position="19"/>
    </location>
</feature>
<feature type="chain" id="PRO_5026050440" evidence="12">
    <location>
        <begin position="20"/>
        <end position="4639"/>
    </location>
</feature>
<feature type="disulfide bond" evidence="11">
    <location>
        <begin position="592"/>
        <end position="601"/>
    </location>
</feature>
<evidence type="ECO:0000256" key="4">
    <source>
        <dbReference type="ARBA" id="ARBA00022525"/>
    </source>
</evidence>
<feature type="domain" description="EGF-like" evidence="13">
    <location>
        <begin position="447"/>
        <end position="483"/>
    </location>
</feature>